<feature type="compositionally biased region" description="Polar residues" evidence="1">
    <location>
        <begin position="1"/>
        <end position="16"/>
    </location>
</feature>
<proteinExistence type="predicted"/>
<evidence type="ECO:0000256" key="1">
    <source>
        <dbReference type="SAM" id="MobiDB-lite"/>
    </source>
</evidence>
<feature type="transmembrane region" description="Helical" evidence="2">
    <location>
        <begin position="144"/>
        <end position="171"/>
    </location>
</feature>
<keyword evidence="2" id="KW-1133">Transmembrane helix</keyword>
<evidence type="ECO:0000313" key="4">
    <source>
        <dbReference type="Proteomes" id="UP001629113"/>
    </source>
</evidence>
<protein>
    <submittedName>
        <fullName evidence="3">Uncharacterized protein</fullName>
    </submittedName>
</protein>
<gene>
    <name evidence="3" type="ORF">PVAG01_00437</name>
</gene>
<evidence type="ECO:0000313" key="3">
    <source>
        <dbReference type="EMBL" id="KAL3426928.1"/>
    </source>
</evidence>
<feature type="compositionally biased region" description="Acidic residues" evidence="1">
    <location>
        <begin position="75"/>
        <end position="85"/>
    </location>
</feature>
<evidence type="ECO:0000256" key="2">
    <source>
        <dbReference type="SAM" id="Phobius"/>
    </source>
</evidence>
<sequence length="187" mass="20767">MSQNYQRVSLTRLEQQQHQHHVRKSKEEQVPLVQDGVPLDQLDPSYYTGIPNTAPPSFKSVASSRHEHAGTPPAPDDDDNADSMEDPGISLWGGSSVDSASIRETAFAQLLNRVERLESRLEEQPLASKEFDINAAIAKRRKEFWVALASTVGAVIVIAWIMAVVLLSVWARIEVARHSGQLKDNSM</sequence>
<keyword evidence="2" id="KW-0812">Transmembrane</keyword>
<keyword evidence="4" id="KW-1185">Reference proteome</keyword>
<dbReference type="Proteomes" id="UP001629113">
    <property type="component" value="Unassembled WGS sequence"/>
</dbReference>
<reference evidence="3 4" key="1">
    <citation type="submission" date="2024-06" db="EMBL/GenBank/DDBJ databases">
        <title>Complete genome of Phlyctema vagabunda strain 19-DSS-EL-015.</title>
        <authorList>
            <person name="Fiorenzani C."/>
        </authorList>
    </citation>
    <scope>NUCLEOTIDE SEQUENCE [LARGE SCALE GENOMIC DNA]</scope>
    <source>
        <strain evidence="3 4">19-DSS-EL-015</strain>
    </source>
</reference>
<dbReference type="EMBL" id="JBFCZG010000001">
    <property type="protein sequence ID" value="KAL3426928.1"/>
    <property type="molecule type" value="Genomic_DNA"/>
</dbReference>
<keyword evidence="2" id="KW-0472">Membrane</keyword>
<feature type="region of interest" description="Disordered" evidence="1">
    <location>
        <begin position="1"/>
        <end position="90"/>
    </location>
</feature>
<comment type="caution">
    <text evidence="3">The sequence shown here is derived from an EMBL/GenBank/DDBJ whole genome shotgun (WGS) entry which is preliminary data.</text>
</comment>
<accession>A0ABR4PU92</accession>
<name>A0ABR4PU92_9HELO</name>
<organism evidence="3 4">
    <name type="scientific">Phlyctema vagabunda</name>
    <dbReference type="NCBI Taxonomy" id="108571"/>
    <lineage>
        <taxon>Eukaryota</taxon>
        <taxon>Fungi</taxon>
        <taxon>Dikarya</taxon>
        <taxon>Ascomycota</taxon>
        <taxon>Pezizomycotina</taxon>
        <taxon>Leotiomycetes</taxon>
        <taxon>Helotiales</taxon>
        <taxon>Dermateaceae</taxon>
        <taxon>Phlyctema</taxon>
    </lineage>
</organism>